<dbReference type="OMA" id="MLPDKHP"/>
<dbReference type="InterPro" id="IPR015940">
    <property type="entry name" value="UBA"/>
</dbReference>
<evidence type="ECO:0000256" key="1">
    <source>
        <dbReference type="SAM" id="MobiDB-lite"/>
    </source>
</evidence>
<dbReference type="InterPro" id="IPR009060">
    <property type="entry name" value="UBA-like_sf"/>
</dbReference>
<feature type="compositionally biased region" description="Basic and acidic residues" evidence="1">
    <location>
        <begin position="484"/>
        <end position="497"/>
    </location>
</feature>
<feature type="compositionally biased region" description="Polar residues" evidence="1">
    <location>
        <begin position="752"/>
        <end position="764"/>
    </location>
</feature>
<dbReference type="EMBL" id="KB445559">
    <property type="protein sequence ID" value="EMC94282.1"/>
    <property type="molecule type" value="Genomic_DNA"/>
</dbReference>
<feature type="compositionally biased region" description="Low complexity" evidence="1">
    <location>
        <begin position="721"/>
        <end position="732"/>
    </location>
</feature>
<feature type="compositionally biased region" description="Low complexity" evidence="1">
    <location>
        <begin position="740"/>
        <end position="751"/>
    </location>
</feature>
<dbReference type="Proteomes" id="UP000011761">
    <property type="component" value="Unassembled WGS sequence"/>
</dbReference>
<keyword evidence="4" id="KW-1185">Reference proteome</keyword>
<dbReference type="PANTHER" id="PTHR23172:SF19">
    <property type="entry name" value="J DOMAIN-CONTAINING PROTEIN"/>
    <property type="match status" value="1"/>
</dbReference>
<feature type="compositionally biased region" description="Basic residues" evidence="1">
    <location>
        <begin position="305"/>
        <end position="318"/>
    </location>
</feature>
<dbReference type="eggNOG" id="KOG0431">
    <property type="taxonomic scope" value="Eukaryota"/>
</dbReference>
<sequence length="888" mass="94992">MDDLLGEDWQAPPKAANTAPLKPTPFASGYSGFRASPQASVSVSGATSPQTISRPSSTVNGTAKPASDSFGSLLSLKSQKAADNLSIQERQRQLLEERQRSQTQHSQLWDTLGSGRGTPEIRVPSPAVYNDEDDILAAFNRSAPVDNASHFPPPVSNGVSGTSTPAVAQKAQSDLGSYDEDDDPFGLGATKSGNGHAVPPAIRATLDDEDILGDLGKPVAERPPISLRRVEREADTSHVVARETGQEPVDRSVAELVEMGFPADNAQIALAENGGNVQAAVGWLLQQAHEESRQKARSDVESRQRKAVHGSRSPPRRQRSNDGETPAWMRAGSATRRENSKSPANGERDAAQVAQDLSSKLFKGANSIWKASQKQMAKTMAEFQQERDSSQPRWMQETRSDSDTASRQARKAERTQPRAARPANLTDEAAMLAAPRESRLAKESRATAPEAFIEPVSRGRSPAEPQPYKPASQPKFMQQAPPSQDRRPATKLSRQDNEEQTAEAYVSPARRKRPMPKPEPPSDPEVDLFSPAPSRTPTTTSHTPAQPARAAATQKPASVPVKPARPARSIPTISPSALASSAQHRKAGGEAFKRGDYAAAHESYTAAIGPIPATHPIMIVVLSNRALTALKTGDAKTAVSDADRALEIIGIGQGVGEVVDLGGAEGTKDMRDFFGKALTRKAEALEHMEKWSDAAAAWRQAVEAGVGGSVALRSRDRCEKAAAPAPAPKTAPSSSVRRIAPSPAKAPPAKSLGNSMQRPTLTSATSAEAVKKLRAANAAAEKADDEKFALTDAVDARLDTWKGGKADNLRALLQSLDGVLWEGAGWKKVGMADLVMPNKVKIVYMKAIGKVHPDKIPQDATTEQRMVSAAVFSTLNEAWDKFRTDNNL</sequence>
<feature type="compositionally biased region" description="Basic and acidic residues" evidence="1">
    <location>
        <begin position="290"/>
        <end position="304"/>
    </location>
</feature>
<dbReference type="STRING" id="717646.M2LJ74"/>
<dbReference type="FunFam" id="1.10.287.110:FF:000002">
    <property type="entry name" value="putative tyrosine-protein phosphatase auxilin isoform X2"/>
    <property type="match status" value="1"/>
</dbReference>
<feature type="region of interest" description="Disordered" evidence="1">
    <location>
        <begin position="1"/>
        <end position="126"/>
    </location>
</feature>
<dbReference type="OrthoDB" id="1717591at2759"/>
<dbReference type="GO" id="GO:0005737">
    <property type="term" value="C:cytoplasm"/>
    <property type="evidence" value="ECO:0007669"/>
    <property type="project" value="TreeGrafter"/>
</dbReference>
<dbReference type="GO" id="GO:0072318">
    <property type="term" value="P:clathrin coat disassembly"/>
    <property type="evidence" value="ECO:0007669"/>
    <property type="project" value="TreeGrafter"/>
</dbReference>
<dbReference type="SUPFAM" id="SSF46934">
    <property type="entry name" value="UBA-like"/>
    <property type="match status" value="1"/>
</dbReference>
<dbReference type="RefSeq" id="XP_007679120.1">
    <property type="nucleotide sequence ID" value="XM_007680930.1"/>
</dbReference>
<dbReference type="PANTHER" id="PTHR23172">
    <property type="entry name" value="AUXILIN/CYCLIN G-ASSOCIATED KINASE-RELATED"/>
    <property type="match status" value="1"/>
</dbReference>
<dbReference type="Gene3D" id="1.10.8.10">
    <property type="entry name" value="DNA helicase RuvA subunit, C-terminal domain"/>
    <property type="match status" value="1"/>
</dbReference>
<dbReference type="AlphaFoldDB" id="M2LJ74"/>
<feature type="compositionally biased region" description="Low complexity" evidence="1">
    <location>
        <begin position="530"/>
        <end position="557"/>
    </location>
</feature>
<accession>M2LJ74</accession>
<name>M2LJ74_BAUPA</name>
<protein>
    <recommendedName>
        <fullName evidence="2">UBA domain-containing protein</fullName>
    </recommendedName>
</protein>
<dbReference type="eggNOG" id="KOG1124">
    <property type="taxonomic scope" value="Eukaryota"/>
</dbReference>
<feature type="compositionally biased region" description="Basic and acidic residues" evidence="1">
    <location>
        <begin position="89"/>
        <end position="100"/>
    </location>
</feature>
<feature type="compositionally biased region" description="Polar residues" evidence="1">
    <location>
        <begin position="69"/>
        <end position="78"/>
    </location>
</feature>
<feature type="region of interest" description="Disordered" evidence="1">
    <location>
        <begin position="379"/>
        <end position="587"/>
    </location>
</feature>
<dbReference type="Gene3D" id="1.25.40.10">
    <property type="entry name" value="Tetratricopeptide repeat domain"/>
    <property type="match status" value="1"/>
</dbReference>
<feature type="compositionally biased region" description="Polar residues" evidence="1">
    <location>
        <begin position="37"/>
        <end position="61"/>
    </location>
</feature>
<proteinExistence type="predicted"/>
<organism evidence="3 4">
    <name type="scientific">Baudoinia panamericana (strain UAMH 10762)</name>
    <name type="common">Angels' share fungus</name>
    <name type="synonym">Baudoinia compniacensis (strain UAMH 10762)</name>
    <dbReference type="NCBI Taxonomy" id="717646"/>
    <lineage>
        <taxon>Eukaryota</taxon>
        <taxon>Fungi</taxon>
        <taxon>Dikarya</taxon>
        <taxon>Ascomycota</taxon>
        <taxon>Pezizomycotina</taxon>
        <taxon>Dothideomycetes</taxon>
        <taxon>Dothideomycetidae</taxon>
        <taxon>Mycosphaerellales</taxon>
        <taxon>Teratosphaeriaceae</taxon>
        <taxon>Baudoinia</taxon>
    </lineage>
</organism>
<evidence type="ECO:0000313" key="3">
    <source>
        <dbReference type="EMBL" id="EMC94282.1"/>
    </source>
</evidence>
<evidence type="ECO:0000313" key="4">
    <source>
        <dbReference type="Proteomes" id="UP000011761"/>
    </source>
</evidence>
<dbReference type="SUPFAM" id="SSF48452">
    <property type="entry name" value="TPR-like"/>
    <property type="match status" value="1"/>
</dbReference>
<feature type="compositionally biased region" description="Basic and acidic residues" evidence="1">
    <location>
        <begin position="384"/>
        <end position="416"/>
    </location>
</feature>
<gene>
    <name evidence="3" type="ORF">BAUCODRAFT_227750</name>
</gene>
<dbReference type="Gene3D" id="1.10.287.110">
    <property type="entry name" value="DnaJ domain"/>
    <property type="match status" value="1"/>
</dbReference>
<dbReference type="InterPro" id="IPR011990">
    <property type="entry name" value="TPR-like_helical_dom_sf"/>
</dbReference>
<dbReference type="GO" id="GO:0031982">
    <property type="term" value="C:vesicle"/>
    <property type="evidence" value="ECO:0007669"/>
    <property type="project" value="TreeGrafter"/>
</dbReference>
<feature type="compositionally biased region" description="Basic and acidic residues" evidence="1">
    <location>
        <begin position="335"/>
        <end position="350"/>
    </location>
</feature>
<feature type="domain" description="UBA" evidence="2">
    <location>
        <begin position="243"/>
        <end position="287"/>
    </location>
</feature>
<dbReference type="KEGG" id="bcom:BAUCODRAFT_227750"/>
<dbReference type="InterPro" id="IPR036869">
    <property type="entry name" value="J_dom_sf"/>
</dbReference>
<dbReference type="PROSITE" id="PS50030">
    <property type="entry name" value="UBA"/>
    <property type="match status" value="1"/>
</dbReference>
<feature type="compositionally biased region" description="Basic and acidic residues" evidence="1">
    <location>
        <begin position="436"/>
        <end position="445"/>
    </location>
</feature>
<dbReference type="HOGENOM" id="CLU_005723_0_0_1"/>
<feature type="compositionally biased region" description="Polar residues" evidence="1">
    <location>
        <begin position="571"/>
        <end position="582"/>
    </location>
</feature>
<dbReference type="Pfam" id="PF22562">
    <property type="entry name" value="UBA_7"/>
    <property type="match status" value="1"/>
</dbReference>
<dbReference type="GeneID" id="19109926"/>
<reference evidence="3 4" key="1">
    <citation type="journal article" date="2012" name="PLoS Pathog.">
        <title>Diverse lifestyles and strategies of plant pathogenesis encoded in the genomes of eighteen Dothideomycetes fungi.</title>
        <authorList>
            <person name="Ohm R.A."/>
            <person name="Feau N."/>
            <person name="Henrissat B."/>
            <person name="Schoch C.L."/>
            <person name="Horwitz B.A."/>
            <person name="Barry K.W."/>
            <person name="Condon B.J."/>
            <person name="Copeland A.C."/>
            <person name="Dhillon B."/>
            <person name="Glaser F."/>
            <person name="Hesse C.N."/>
            <person name="Kosti I."/>
            <person name="LaButti K."/>
            <person name="Lindquist E.A."/>
            <person name="Lucas S."/>
            <person name="Salamov A.A."/>
            <person name="Bradshaw R.E."/>
            <person name="Ciuffetti L."/>
            <person name="Hamelin R.C."/>
            <person name="Kema G.H.J."/>
            <person name="Lawrence C."/>
            <person name="Scott J.A."/>
            <person name="Spatafora J.W."/>
            <person name="Turgeon B.G."/>
            <person name="de Wit P.J.G.M."/>
            <person name="Zhong S."/>
            <person name="Goodwin S.B."/>
            <person name="Grigoriev I.V."/>
        </authorList>
    </citation>
    <scope>NUCLEOTIDE SEQUENCE [LARGE SCALE GENOMIC DNA]</scope>
    <source>
        <strain evidence="3 4">UAMH 10762</strain>
    </source>
</reference>
<feature type="region of interest" description="Disordered" evidence="1">
    <location>
        <begin position="290"/>
        <end position="352"/>
    </location>
</feature>
<dbReference type="GO" id="GO:0030276">
    <property type="term" value="F:clathrin binding"/>
    <property type="evidence" value="ECO:0007669"/>
    <property type="project" value="TreeGrafter"/>
</dbReference>
<dbReference type="GO" id="GO:0072583">
    <property type="term" value="P:clathrin-dependent endocytosis"/>
    <property type="evidence" value="ECO:0007669"/>
    <property type="project" value="TreeGrafter"/>
</dbReference>
<dbReference type="FunFam" id="1.25.40.10:FF:000354">
    <property type="entry name" value="UBA domain-containing protein 7"/>
    <property type="match status" value="1"/>
</dbReference>
<dbReference type="SUPFAM" id="SSF46565">
    <property type="entry name" value="Chaperone J-domain"/>
    <property type="match status" value="1"/>
</dbReference>
<feature type="region of interest" description="Disordered" evidence="1">
    <location>
        <begin position="717"/>
        <end position="764"/>
    </location>
</feature>
<dbReference type="SMART" id="SM00165">
    <property type="entry name" value="UBA"/>
    <property type="match status" value="1"/>
</dbReference>
<evidence type="ECO:0000259" key="2">
    <source>
        <dbReference type="PROSITE" id="PS50030"/>
    </source>
</evidence>